<sequence>MVCRLIVDDDTKTRGVQHSASAAAVPGASADRGGKYFRSPQATEEIGLPFVSPVPLKRSGGSQPTSAFHSTRNDWYDSGSGDYAEIKRE</sequence>
<proteinExistence type="predicted"/>
<name>A0AC34PYR6_9BILA</name>
<organism evidence="1 2">
    <name type="scientific">Panagrolaimus sp. JU765</name>
    <dbReference type="NCBI Taxonomy" id="591449"/>
    <lineage>
        <taxon>Eukaryota</taxon>
        <taxon>Metazoa</taxon>
        <taxon>Ecdysozoa</taxon>
        <taxon>Nematoda</taxon>
        <taxon>Chromadorea</taxon>
        <taxon>Rhabditida</taxon>
        <taxon>Tylenchina</taxon>
        <taxon>Panagrolaimomorpha</taxon>
        <taxon>Panagrolaimoidea</taxon>
        <taxon>Panagrolaimidae</taxon>
        <taxon>Panagrolaimus</taxon>
    </lineage>
</organism>
<protein>
    <submittedName>
        <fullName evidence="2">Uncharacterized protein</fullName>
    </submittedName>
</protein>
<reference evidence="2" key="1">
    <citation type="submission" date="2022-11" db="UniProtKB">
        <authorList>
            <consortium name="WormBaseParasite"/>
        </authorList>
    </citation>
    <scope>IDENTIFICATION</scope>
</reference>
<evidence type="ECO:0000313" key="1">
    <source>
        <dbReference type="Proteomes" id="UP000887576"/>
    </source>
</evidence>
<evidence type="ECO:0000313" key="2">
    <source>
        <dbReference type="WBParaSite" id="JU765_v2.g11288.t1"/>
    </source>
</evidence>
<dbReference type="WBParaSite" id="JU765_v2.g11288.t1">
    <property type="protein sequence ID" value="JU765_v2.g11288.t1"/>
    <property type="gene ID" value="JU765_v2.g11288"/>
</dbReference>
<accession>A0AC34PYR6</accession>
<dbReference type="Proteomes" id="UP000887576">
    <property type="component" value="Unplaced"/>
</dbReference>